<accession>A0ABT2PAA4</accession>
<evidence type="ECO:0000313" key="2">
    <source>
        <dbReference type="EMBL" id="MCT9001502.1"/>
    </source>
</evidence>
<sequence length="114" mass="12333">MGVQDAVRTRRQPTWVTVAISGVFGLFYAYAVWNAIDFLAAQASGPLGLNAYGWFVLLLAALFPLIAFGVAFALGWRRSWWELALVLFAGLGLVAVFWLNVVAYSAAYGASLLG</sequence>
<keyword evidence="1" id="KW-0472">Membrane</keyword>
<gene>
    <name evidence="2" type="ORF">N4R40_03855</name>
</gene>
<organism evidence="2 3">
    <name type="scientific">Microbacterium memoriense</name>
    <dbReference type="NCBI Taxonomy" id="2978350"/>
    <lineage>
        <taxon>Bacteria</taxon>
        <taxon>Bacillati</taxon>
        <taxon>Actinomycetota</taxon>
        <taxon>Actinomycetes</taxon>
        <taxon>Micrococcales</taxon>
        <taxon>Microbacteriaceae</taxon>
        <taxon>Microbacterium</taxon>
    </lineage>
</organism>
<protein>
    <submittedName>
        <fullName evidence="2">Bacitracin resistance protein</fullName>
    </submittedName>
</protein>
<feature type="transmembrane region" description="Helical" evidence="1">
    <location>
        <begin position="83"/>
        <end position="107"/>
    </location>
</feature>
<comment type="caution">
    <text evidence="2">The sequence shown here is derived from an EMBL/GenBank/DDBJ whole genome shotgun (WGS) entry which is preliminary data.</text>
</comment>
<keyword evidence="1" id="KW-1133">Transmembrane helix</keyword>
<feature type="transmembrane region" description="Helical" evidence="1">
    <location>
        <begin position="12"/>
        <end position="31"/>
    </location>
</feature>
<proteinExistence type="predicted"/>
<reference evidence="2 3" key="1">
    <citation type="journal article" date="2024" name="Int. J. Syst. Evol. Microbiol.">
        <title>Microbacterium memoriense sp. nov., a member of the Actinomycetota from marine beach sediment of the north coast of Portugal.</title>
        <authorList>
            <person name="Santos J.D.N.D."/>
            <person name="Klimek D."/>
            <person name="Calusinska M."/>
            <person name="Lobo-da-Cunha A."/>
            <person name="Catita J."/>
            <person name="Goncalves H."/>
            <person name="Gonzalez I."/>
            <person name="Lage O.M."/>
        </authorList>
    </citation>
    <scope>NUCLEOTIDE SEQUENCE [LARGE SCALE GENOMIC DNA]</scope>
    <source>
        <strain evidence="2 3">PMIC_1C1B</strain>
    </source>
</reference>
<feature type="transmembrane region" description="Helical" evidence="1">
    <location>
        <begin position="51"/>
        <end position="76"/>
    </location>
</feature>
<name>A0ABT2PAA4_9MICO</name>
<evidence type="ECO:0000313" key="3">
    <source>
        <dbReference type="Proteomes" id="UP001300496"/>
    </source>
</evidence>
<dbReference type="RefSeq" id="WP_261606217.1">
    <property type="nucleotide sequence ID" value="NZ_JAODOR010000004.1"/>
</dbReference>
<keyword evidence="1" id="KW-0812">Transmembrane</keyword>
<dbReference type="EMBL" id="JAODOR010000004">
    <property type="protein sequence ID" value="MCT9001502.1"/>
    <property type="molecule type" value="Genomic_DNA"/>
</dbReference>
<evidence type="ECO:0000256" key="1">
    <source>
        <dbReference type="SAM" id="Phobius"/>
    </source>
</evidence>
<dbReference type="Proteomes" id="UP001300496">
    <property type="component" value="Unassembled WGS sequence"/>
</dbReference>
<keyword evidence="3" id="KW-1185">Reference proteome</keyword>